<dbReference type="PANTHER" id="PTHR39569">
    <property type="entry name" value="INORGANIC TRIPHOSPHATASE"/>
    <property type="match status" value="1"/>
</dbReference>
<dbReference type="AlphaFoldDB" id="A0A410PT69"/>
<accession>A0A410PT69</accession>
<dbReference type="RefSeq" id="WP_128744769.1">
    <property type="nucleotide sequence ID" value="NZ_CP035281.1"/>
</dbReference>
<dbReference type="InterPro" id="IPR033469">
    <property type="entry name" value="CYTH-like_dom_sf"/>
</dbReference>
<feature type="domain" description="CYTH" evidence="1">
    <location>
        <begin position="16"/>
        <end position="220"/>
    </location>
</feature>
<name>A0A410PT69_9FIRM</name>
<protein>
    <submittedName>
        <fullName evidence="2">CYTH domain-containing protein</fullName>
    </submittedName>
</protein>
<dbReference type="SUPFAM" id="SSF55154">
    <property type="entry name" value="CYTH-like phosphatases"/>
    <property type="match status" value="1"/>
</dbReference>
<dbReference type="PROSITE" id="PS51707">
    <property type="entry name" value="CYTH"/>
    <property type="match status" value="1"/>
</dbReference>
<dbReference type="GO" id="GO:0050355">
    <property type="term" value="F:inorganic triphosphate phosphatase activity"/>
    <property type="evidence" value="ECO:0007669"/>
    <property type="project" value="InterPro"/>
</dbReference>
<keyword evidence="3" id="KW-1185">Reference proteome</keyword>
<dbReference type="Pfam" id="PF01928">
    <property type="entry name" value="CYTH"/>
    <property type="match status" value="1"/>
</dbReference>
<dbReference type="KEGG" id="amij:EQM06_02080"/>
<evidence type="ECO:0000313" key="2">
    <source>
        <dbReference type="EMBL" id="QAT42115.1"/>
    </source>
</evidence>
<dbReference type="OrthoDB" id="3034217at2"/>
<dbReference type="InterPro" id="IPR023577">
    <property type="entry name" value="CYTH_domain"/>
</dbReference>
<dbReference type="PANTHER" id="PTHR39569:SF1">
    <property type="entry name" value="INORGANIC TRIPHOSPHATASE"/>
    <property type="match status" value="1"/>
</dbReference>
<reference evidence="2 3" key="1">
    <citation type="submission" date="2019-01" db="EMBL/GenBank/DDBJ databases">
        <title>Draft genomes of a novel of Aminipila strains.</title>
        <authorList>
            <person name="Ma S."/>
        </authorList>
    </citation>
    <scope>NUCLEOTIDE SEQUENCE [LARGE SCALE GENOMIC DNA]</scope>
    <source>
        <strain evidence="3">JN-39</strain>
    </source>
</reference>
<sequence length="231" mass="26351">MTTYIEWITLKGKGTKMEIEMKYGIGDKETAANIWDDEYLLSIEESDTREKVLMKAAYFDTEDFVLSKNDIALRVRMEGTRTVATLKWRGKNEGGLHIREEINVPVNDESYFNVPDLQIFKESEIGQEVIALIGFKKLHSIMETNFMRNRFRIDTGNGIMEVSLDDGEIITTKGTAPICEIEIELFSGEQEALEDVTKTIAEKYGLQPETKSKYVRGLSLLGFNRGVKENE</sequence>
<organism evidence="2 3">
    <name type="scientific">Aminipila luticellarii</name>
    <dbReference type="NCBI Taxonomy" id="2507160"/>
    <lineage>
        <taxon>Bacteria</taxon>
        <taxon>Bacillati</taxon>
        <taxon>Bacillota</taxon>
        <taxon>Clostridia</taxon>
        <taxon>Peptostreptococcales</taxon>
        <taxon>Anaerovoracaceae</taxon>
        <taxon>Aminipila</taxon>
    </lineage>
</organism>
<dbReference type="SMART" id="SM01118">
    <property type="entry name" value="CYTH"/>
    <property type="match status" value="1"/>
</dbReference>
<proteinExistence type="predicted"/>
<gene>
    <name evidence="2" type="ORF">EQM06_02080</name>
</gene>
<evidence type="ECO:0000313" key="3">
    <source>
        <dbReference type="Proteomes" id="UP000287601"/>
    </source>
</evidence>
<dbReference type="CDD" id="cd07756">
    <property type="entry name" value="CYTH-like_Pase_CHAD"/>
    <property type="match status" value="1"/>
</dbReference>
<dbReference type="GO" id="GO:0046872">
    <property type="term" value="F:metal ion binding"/>
    <property type="evidence" value="ECO:0007669"/>
    <property type="project" value="TreeGrafter"/>
</dbReference>
<dbReference type="Gene3D" id="2.40.320.10">
    <property type="entry name" value="Hypothetical Protein Pfu-838710-001"/>
    <property type="match status" value="1"/>
</dbReference>
<dbReference type="EMBL" id="CP035281">
    <property type="protein sequence ID" value="QAT42115.1"/>
    <property type="molecule type" value="Genomic_DNA"/>
</dbReference>
<dbReference type="InterPro" id="IPR039013">
    <property type="entry name" value="YgiF"/>
</dbReference>
<evidence type="ECO:0000259" key="1">
    <source>
        <dbReference type="PROSITE" id="PS51707"/>
    </source>
</evidence>
<dbReference type="Proteomes" id="UP000287601">
    <property type="component" value="Chromosome"/>
</dbReference>